<proteinExistence type="predicted"/>
<dbReference type="Proteomes" id="UP000683360">
    <property type="component" value="Unassembled WGS sequence"/>
</dbReference>
<dbReference type="OrthoDB" id="10291970at2759"/>
<keyword evidence="2" id="KW-1185">Reference proteome</keyword>
<accession>A0A8S3T4V4</accession>
<dbReference type="AlphaFoldDB" id="A0A8S3T4V4"/>
<dbReference type="EMBL" id="CAJPWZ010001945">
    <property type="protein sequence ID" value="CAG2226865.1"/>
    <property type="molecule type" value="Genomic_DNA"/>
</dbReference>
<name>A0A8S3T4V4_MYTED</name>
<comment type="caution">
    <text evidence="1">The sequence shown here is derived from an EMBL/GenBank/DDBJ whole genome shotgun (WGS) entry which is preliminary data.</text>
</comment>
<reference evidence="1" key="1">
    <citation type="submission" date="2021-03" db="EMBL/GenBank/DDBJ databases">
        <authorList>
            <person name="Bekaert M."/>
        </authorList>
    </citation>
    <scope>NUCLEOTIDE SEQUENCE</scope>
</reference>
<evidence type="ECO:0000313" key="2">
    <source>
        <dbReference type="Proteomes" id="UP000683360"/>
    </source>
</evidence>
<protein>
    <submittedName>
        <fullName evidence="1">Uncharacterized protein</fullName>
    </submittedName>
</protein>
<organism evidence="1 2">
    <name type="scientific">Mytilus edulis</name>
    <name type="common">Blue mussel</name>
    <dbReference type="NCBI Taxonomy" id="6550"/>
    <lineage>
        <taxon>Eukaryota</taxon>
        <taxon>Metazoa</taxon>
        <taxon>Spiralia</taxon>
        <taxon>Lophotrochozoa</taxon>
        <taxon>Mollusca</taxon>
        <taxon>Bivalvia</taxon>
        <taxon>Autobranchia</taxon>
        <taxon>Pteriomorphia</taxon>
        <taxon>Mytilida</taxon>
        <taxon>Mytiloidea</taxon>
        <taxon>Mytilidae</taxon>
        <taxon>Mytilinae</taxon>
        <taxon>Mytilus</taxon>
    </lineage>
</organism>
<gene>
    <name evidence="1" type="ORF">MEDL_39951</name>
</gene>
<sequence>MTYQEYGLNLTKGQADKLQQAAKKGCPVSIRLSHANLQGEHKMMLTNRQIQKIAKLLQKGSGGIILELSKAQMKENMQKVGGFLPMLAGLAMRALPMLAKTILPALGVGALSGLGGVAVNKALGSGLYLKRGGCVCTVKPSGNGLYLKPSNARITYGDGLYLKRGQQFHNGAGLILGANSPFKNIPLLGMLL</sequence>
<evidence type="ECO:0000313" key="1">
    <source>
        <dbReference type="EMBL" id="CAG2226865.1"/>
    </source>
</evidence>